<gene>
    <name evidence="2" type="ORF">DWZ83_07875</name>
</gene>
<dbReference type="Gene3D" id="3.40.50.300">
    <property type="entry name" value="P-loop containing nucleotide triphosphate hydrolases"/>
    <property type="match status" value="1"/>
</dbReference>
<keyword evidence="3" id="KW-1185">Reference proteome</keyword>
<dbReference type="InterPro" id="IPR006083">
    <property type="entry name" value="PRK/URK"/>
</dbReference>
<dbReference type="PANTHER" id="PTHR10285">
    <property type="entry name" value="URIDINE KINASE"/>
    <property type="match status" value="1"/>
</dbReference>
<dbReference type="RefSeq" id="WP_118365739.1">
    <property type="nucleotide sequence ID" value="NZ_QRPK01000044.1"/>
</dbReference>
<sequence>MEWVRNIFTINGYEVEASYTKENITKIFQPLLKHWENLYAKKKKRILVFIAAPPACGKSTLVAFLEKLAKDMGYDNVQGIGMDGFHYPNDYLDFHFVRGGLLRDVKGCPESFDYAKLKSYIIDSKTKDLAWPIYDRTLHNPKNDAMLVNKDIVLLEGNYLLLDEAPWRDLKQYCDYSIFLYGDEAMLEKRLIERKAKGTTMEEAIAFYKRSDQKNVQRVLAHRLEADCVLYLDGQGVYTKL</sequence>
<organism evidence="2 3">
    <name type="scientific">Amedibacillus dolichus</name>
    <dbReference type="NCBI Taxonomy" id="31971"/>
    <lineage>
        <taxon>Bacteria</taxon>
        <taxon>Bacillati</taxon>
        <taxon>Bacillota</taxon>
        <taxon>Erysipelotrichia</taxon>
        <taxon>Erysipelotrichales</taxon>
        <taxon>Erysipelotrichaceae</taxon>
        <taxon>Amedibacillus</taxon>
    </lineage>
</organism>
<dbReference type="GO" id="GO:0016301">
    <property type="term" value="F:kinase activity"/>
    <property type="evidence" value="ECO:0007669"/>
    <property type="project" value="UniProtKB-KW"/>
</dbReference>
<comment type="caution">
    <text evidence="2">The sequence shown here is derived from an EMBL/GenBank/DDBJ whole genome shotgun (WGS) entry which is preliminary data.</text>
</comment>
<dbReference type="SUPFAM" id="SSF52540">
    <property type="entry name" value="P-loop containing nucleoside triphosphate hydrolases"/>
    <property type="match status" value="1"/>
</dbReference>
<feature type="domain" description="Phosphoribulokinase/uridine kinase" evidence="1">
    <location>
        <begin position="50"/>
        <end position="215"/>
    </location>
</feature>
<keyword evidence="2" id="KW-0808">Transferase</keyword>
<dbReference type="OrthoDB" id="1550976at2"/>
<dbReference type="Proteomes" id="UP000284868">
    <property type="component" value="Unassembled WGS sequence"/>
</dbReference>
<proteinExistence type="predicted"/>
<accession>A0A415P833</accession>
<evidence type="ECO:0000313" key="2">
    <source>
        <dbReference type="EMBL" id="RHM08826.1"/>
    </source>
</evidence>
<dbReference type="AlphaFoldDB" id="A0A415P833"/>
<dbReference type="GO" id="GO:0005524">
    <property type="term" value="F:ATP binding"/>
    <property type="evidence" value="ECO:0007669"/>
    <property type="project" value="InterPro"/>
</dbReference>
<dbReference type="Pfam" id="PF00485">
    <property type="entry name" value="PRK"/>
    <property type="match status" value="1"/>
</dbReference>
<dbReference type="InterPro" id="IPR027417">
    <property type="entry name" value="P-loop_NTPase"/>
</dbReference>
<reference evidence="2 3" key="1">
    <citation type="submission" date="2018-08" db="EMBL/GenBank/DDBJ databases">
        <title>A genome reference for cultivated species of the human gut microbiota.</title>
        <authorList>
            <person name="Zou Y."/>
            <person name="Xue W."/>
            <person name="Luo G."/>
        </authorList>
    </citation>
    <scope>NUCLEOTIDE SEQUENCE [LARGE SCALE GENOMIC DNA]</scope>
    <source>
        <strain evidence="2 3">AF35-6BH</strain>
    </source>
</reference>
<dbReference type="EMBL" id="QRPK01000044">
    <property type="protein sequence ID" value="RHM08826.1"/>
    <property type="molecule type" value="Genomic_DNA"/>
</dbReference>
<evidence type="ECO:0000313" key="3">
    <source>
        <dbReference type="Proteomes" id="UP000284868"/>
    </source>
</evidence>
<protein>
    <submittedName>
        <fullName evidence="2">Nucleoside/nucleotide kinase family protein</fullName>
    </submittedName>
</protein>
<keyword evidence="2" id="KW-0418">Kinase</keyword>
<dbReference type="NCBIfam" id="NF006745">
    <property type="entry name" value="PRK09270.1-4"/>
    <property type="match status" value="1"/>
</dbReference>
<evidence type="ECO:0000259" key="1">
    <source>
        <dbReference type="Pfam" id="PF00485"/>
    </source>
</evidence>
<name>A0A415P833_9FIRM</name>